<keyword evidence="2 5" id="KW-0812">Transmembrane</keyword>
<keyword evidence="8" id="KW-1185">Reference proteome</keyword>
<evidence type="ECO:0000313" key="7">
    <source>
        <dbReference type="EMBL" id="KGX90762.1"/>
    </source>
</evidence>
<dbReference type="InterPro" id="IPR013525">
    <property type="entry name" value="ABC2_TM"/>
</dbReference>
<dbReference type="OrthoDB" id="2956491at2"/>
<reference evidence="7 8" key="1">
    <citation type="submission" date="2013-08" db="EMBL/GenBank/DDBJ databases">
        <authorList>
            <person name="Huang J."/>
            <person name="Wang G."/>
        </authorList>
    </citation>
    <scope>NUCLEOTIDE SEQUENCE [LARGE SCALE GENOMIC DNA]</scope>
    <source>
        <strain evidence="7 8">JSM 076056</strain>
    </source>
</reference>
<feature type="transmembrane region" description="Helical" evidence="5">
    <location>
        <begin position="373"/>
        <end position="391"/>
    </location>
</feature>
<comment type="caution">
    <text evidence="7">The sequence shown here is derived from an EMBL/GenBank/DDBJ whole genome shotgun (WGS) entry which is preliminary data.</text>
</comment>
<evidence type="ECO:0000256" key="5">
    <source>
        <dbReference type="SAM" id="Phobius"/>
    </source>
</evidence>
<dbReference type="STRING" id="1385510.GCA_000425205_02905"/>
<evidence type="ECO:0000256" key="1">
    <source>
        <dbReference type="ARBA" id="ARBA00004141"/>
    </source>
</evidence>
<gene>
    <name evidence="7" type="ORF">N781_06590</name>
</gene>
<dbReference type="GO" id="GO:0016020">
    <property type="term" value="C:membrane"/>
    <property type="evidence" value="ECO:0007669"/>
    <property type="project" value="UniProtKB-SubCell"/>
</dbReference>
<feature type="domain" description="ABC-2 type transporter transmembrane" evidence="6">
    <location>
        <begin position="19"/>
        <end position="390"/>
    </location>
</feature>
<dbReference type="EMBL" id="AVPE01000013">
    <property type="protein sequence ID" value="KGX90762.1"/>
    <property type="molecule type" value="Genomic_DNA"/>
</dbReference>
<proteinExistence type="predicted"/>
<dbReference type="Gene3D" id="3.40.1710.10">
    <property type="entry name" value="abc type-2 transporter like domain"/>
    <property type="match status" value="1"/>
</dbReference>
<dbReference type="eggNOG" id="ENOG502Z8ZV">
    <property type="taxonomic scope" value="Bacteria"/>
</dbReference>
<dbReference type="Pfam" id="PF12698">
    <property type="entry name" value="ABC2_membrane_3"/>
    <property type="match status" value="1"/>
</dbReference>
<protein>
    <recommendedName>
        <fullName evidence="6">ABC-2 type transporter transmembrane domain-containing protein</fullName>
    </recommendedName>
</protein>
<comment type="subcellular location">
    <subcellularLocation>
        <location evidence="1">Membrane</location>
        <topology evidence="1">Multi-pass membrane protein</topology>
    </subcellularLocation>
</comment>
<evidence type="ECO:0000256" key="4">
    <source>
        <dbReference type="ARBA" id="ARBA00023136"/>
    </source>
</evidence>
<keyword evidence="4 5" id="KW-0472">Membrane</keyword>
<evidence type="ECO:0000313" key="8">
    <source>
        <dbReference type="Proteomes" id="UP000030528"/>
    </source>
</evidence>
<dbReference type="Proteomes" id="UP000030528">
    <property type="component" value="Unassembled WGS sequence"/>
</dbReference>
<organism evidence="7 8">
    <name type="scientific">Pontibacillus halophilus JSM 076056 = DSM 19796</name>
    <dbReference type="NCBI Taxonomy" id="1385510"/>
    <lineage>
        <taxon>Bacteria</taxon>
        <taxon>Bacillati</taxon>
        <taxon>Bacillota</taxon>
        <taxon>Bacilli</taxon>
        <taxon>Bacillales</taxon>
        <taxon>Bacillaceae</taxon>
        <taxon>Pontibacillus</taxon>
    </lineage>
</organism>
<feature type="transmembrane region" description="Helical" evidence="5">
    <location>
        <begin position="319"/>
        <end position="341"/>
    </location>
</feature>
<feature type="transmembrane region" description="Helical" evidence="5">
    <location>
        <begin position="258"/>
        <end position="278"/>
    </location>
</feature>
<dbReference type="AlphaFoldDB" id="A0A0A5I4L0"/>
<keyword evidence="3 5" id="KW-1133">Transmembrane helix</keyword>
<evidence type="ECO:0000259" key="6">
    <source>
        <dbReference type="Pfam" id="PF12698"/>
    </source>
</evidence>
<dbReference type="RefSeq" id="WP_026801181.1">
    <property type="nucleotide sequence ID" value="NZ_AULI01000013.1"/>
</dbReference>
<evidence type="ECO:0000256" key="3">
    <source>
        <dbReference type="ARBA" id="ARBA00022989"/>
    </source>
</evidence>
<accession>A0A0A5I4L0</accession>
<feature type="transmembrane region" description="Helical" evidence="5">
    <location>
        <begin position="284"/>
        <end position="307"/>
    </location>
</feature>
<evidence type="ECO:0000256" key="2">
    <source>
        <dbReference type="ARBA" id="ARBA00022692"/>
    </source>
</evidence>
<sequence>MNRVMLWFMEWRATVRRPSSLFLAFVFPLLFAGVVFTAGSAYLEHNGEEPIIVGVVDDDDTYETKALLNQLSQEGALNQVLSFQEEDSEQTATQRVKAGDYTGIIVIREGFTDSLRSGDNDPIVVKTSTKHPIQSEMLKLLLKGGEGYVTAAQGAVNTVYHFHLKQLGGDERSSQVQKWIASFTLFALSRNQAFDQETLSTSGQVPWDVHAYAGGFLTLWALTLLLLQWSFSKRLWGPLQQRQRVMGYTLPYRVLHQLIHYAFWVLLLIWTYIVGLFVFTSNTIYWGTAIGSSLLISLTFASLIVFFEICIPHEFVRTTVVTAFFLSGLLMSGVWIPSLYLPEWTSFIEGMLPLSSMYSGIVQMLSKHGELEWMQLGGWTISLLLLTSIIARGRERHDAYLSSASLG</sequence>
<dbReference type="GO" id="GO:0140359">
    <property type="term" value="F:ABC-type transporter activity"/>
    <property type="evidence" value="ECO:0007669"/>
    <property type="project" value="InterPro"/>
</dbReference>
<feature type="transmembrane region" description="Helical" evidence="5">
    <location>
        <begin position="209"/>
        <end position="227"/>
    </location>
</feature>
<name>A0A0A5I4L0_9BACI</name>